<accession>A0A2R6ATW2</accession>
<organism evidence="1 2">
    <name type="scientific">Candidatus Marsarchaeota G2 archaeon OSP_D</name>
    <dbReference type="NCBI Taxonomy" id="1978157"/>
    <lineage>
        <taxon>Archaea</taxon>
        <taxon>Candidatus Marsarchaeota</taxon>
        <taxon>Candidatus Marsarchaeota group 2</taxon>
    </lineage>
</organism>
<dbReference type="SUPFAM" id="SSF143602">
    <property type="entry name" value="STIV B116-like"/>
    <property type="match status" value="1"/>
</dbReference>
<dbReference type="InterPro" id="IPR015055">
    <property type="entry name" value="STIV_B116-like"/>
</dbReference>
<evidence type="ECO:0000313" key="1">
    <source>
        <dbReference type="EMBL" id="PSN89812.1"/>
    </source>
</evidence>
<dbReference type="InterPro" id="IPR037236">
    <property type="entry name" value="STIV_B116-like_sf"/>
</dbReference>
<proteinExistence type="predicted"/>
<gene>
    <name evidence="1" type="ORF">B9Q03_08100</name>
</gene>
<protein>
    <recommendedName>
        <fullName evidence="3">DUF1874 domain-containing protein</fullName>
    </recommendedName>
</protein>
<sequence length="132" mass="14473">MTMTVYLANAFSANMLSADADGDNYIRFTKLGEDEVKALLSSGFESTIGHPGTAQVLTEKLGLQVEANRKAVRLAEGDKLIVAQVEWPGGRLPEGRVLTKEEVEKLPIKYLLVEDVTLEVKRALESGVNLKR</sequence>
<dbReference type="Proteomes" id="UP000240322">
    <property type="component" value="Unassembled WGS sequence"/>
</dbReference>
<dbReference type="Pfam" id="PF08960">
    <property type="entry name" value="STIV_B116-like"/>
    <property type="match status" value="1"/>
</dbReference>
<dbReference type="Gene3D" id="3.40.50.11170">
    <property type="entry name" value="Uncharacterised protein PF08960, DUF1874"/>
    <property type="match status" value="1"/>
</dbReference>
<dbReference type="EMBL" id="NEXE01000085">
    <property type="protein sequence ID" value="PSN89812.1"/>
    <property type="molecule type" value="Genomic_DNA"/>
</dbReference>
<evidence type="ECO:0000313" key="2">
    <source>
        <dbReference type="Proteomes" id="UP000240322"/>
    </source>
</evidence>
<evidence type="ECO:0008006" key="3">
    <source>
        <dbReference type="Google" id="ProtNLM"/>
    </source>
</evidence>
<dbReference type="AlphaFoldDB" id="A0A2R6ATW2"/>
<name>A0A2R6ATW2_9ARCH</name>
<comment type="caution">
    <text evidence="1">The sequence shown here is derived from an EMBL/GenBank/DDBJ whole genome shotgun (WGS) entry which is preliminary data.</text>
</comment>
<reference evidence="1 2" key="1">
    <citation type="submission" date="2017-04" db="EMBL/GenBank/DDBJ databases">
        <title>Novel microbial lineages endemic to geothermal iron-oxide mats fill important gaps in the evolutionary history of Archaea.</title>
        <authorList>
            <person name="Jay Z.J."/>
            <person name="Beam J.P."/>
            <person name="Dlakic M."/>
            <person name="Rusch D.B."/>
            <person name="Kozubal M.A."/>
            <person name="Inskeep W.P."/>
        </authorList>
    </citation>
    <scope>NUCLEOTIDE SEQUENCE [LARGE SCALE GENOMIC DNA]</scope>
    <source>
        <strain evidence="1">OSP_D</strain>
    </source>
</reference>